<organism evidence="2 3">
    <name type="scientific">Actinoallomurus iriomotensis</name>
    <dbReference type="NCBI Taxonomy" id="478107"/>
    <lineage>
        <taxon>Bacteria</taxon>
        <taxon>Bacillati</taxon>
        <taxon>Actinomycetota</taxon>
        <taxon>Actinomycetes</taxon>
        <taxon>Streptosporangiales</taxon>
        <taxon>Thermomonosporaceae</taxon>
        <taxon>Actinoallomurus</taxon>
    </lineage>
</organism>
<reference evidence="2" key="1">
    <citation type="submission" date="2023-03" db="EMBL/GenBank/DDBJ databases">
        <title>Actinoallomurus iriomotensis NBRC 103681.</title>
        <authorList>
            <person name="Ichikawa N."/>
            <person name="Sato H."/>
            <person name="Tonouchi N."/>
        </authorList>
    </citation>
    <scope>NUCLEOTIDE SEQUENCE</scope>
    <source>
        <strain evidence="2">NBRC 103681</strain>
    </source>
</reference>
<dbReference type="InterPro" id="IPR000073">
    <property type="entry name" value="AB_hydrolase_1"/>
</dbReference>
<dbReference type="GO" id="GO:0016787">
    <property type="term" value="F:hydrolase activity"/>
    <property type="evidence" value="ECO:0007669"/>
    <property type="project" value="UniProtKB-KW"/>
</dbReference>
<feature type="domain" description="AB hydrolase-1" evidence="1">
    <location>
        <begin position="50"/>
        <end position="149"/>
    </location>
</feature>
<protein>
    <submittedName>
        <fullName evidence="2">Alpha/beta hydrolase</fullName>
    </submittedName>
</protein>
<accession>A0A9W6RLV0</accession>
<sequence length="274" mass="29701">MNGRAQGPRARRRVAGGTMEGMIDQPLTLYSMDGVRIDAGHLPGADGLCVVLAHGFTGNRRLPAPRRIAAALNRVAGVISIDLRGHGRSGGLSTAGDREILDVDAAVRHARHLGYERVALVGFSLGGMIVIRHAALLGGVDAVVSVSAPARWYFRDTKPMRRAHWAIERRSGRLAVRLARRTRVTARGWLREPEPPYAVAGRISPVPFLVVHGDSDPFLPVEHAEQLYDAAGDPRELWIEPGYGHAEGAVTPALIGRIGDWAAARSRENHRSRS</sequence>
<dbReference type="Gene3D" id="3.40.50.1820">
    <property type="entry name" value="alpha/beta hydrolase"/>
    <property type="match status" value="1"/>
</dbReference>
<dbReference type="SUPFAM" id="SSF53474">
    <property type="entry name" value="alpha/beta-Hydrolases"/>
    <property type="match status" value="1"/>
</dbReference>
<evidence type="ECO:0000259" key="1">
    <source>
        <dbReference type="Pfam" id="PF00561"/>
    </source>
</evidence>
<dbReference type="PANTHER" id="PTHR43433">
    <property type="entry name" value="HYDROLASE, ALPHA/BETA FOLD FAMILY PROTEIN"/>
    <property type="match status" value="1"/>
</dbReference>
<dbReference type="Proteomes" id="UP001165135">
    <property type="component" value="Unassembled WGS sequence"/>
</dbReference>
<dbReference type="PANTHER" id="PTHR43433:SF3">
    <property type="entry name" value="NON-HEME CHLOROPEROXIDASE"/>
    <property type="match status" value="1"/>
</dbReference>
<dbReference type="InterPro" id="IPR029058">
    <property type="entry name" value="AB_hydrolase_fold"/>
</dbReference>
<dbReference type="EMBL" id="BSTJ01000007">
    <property type="protein sequence ID" value="GLY77400.1"/>
    <property type="molecule type" value="Genomic_DNA"/>
</dbReference>
<keyword evidence="2" id="KW-0378">Hydrolase</keyword>
<evidence type="ECO:0000313" key="3">
    <source>
        <dbReference type="Proteomes" id="UP001165135"/>
    </source>
</evidence>
<dbReference type="AlphaFoldDB" id="A0A9W6RLV0"/>
<evidence type="ECO:0000313" key="2">
    <source>
        <dbReference type="EMBL" id="GLY77400.1"/>
    </source>
</evidence>
<dbReference type="Pfam" id="PF00561">
    <property type="entry name" value="Abhydrolase_1"/>
    <property type="match status" value="1"/>
</dbReference>
<comment type="caution">
    <text evidence="2">The sequence shown here is derived from an EMBL/GenBank/DDBJ whole genome shotgun (WGS) entry which is preliminary data.</text>
</comment>
<gene>
    <name evidence="2" type="ORF">Airi01_056670</name>
</gene>
<dbReference type="InterPro" id="IPR050471">
    <property type="entry name" value="AB_hydrolase"/>
</dbReference>
<proteinExistence type="predicted"/>
<name>A0A9W6RLV0_9ACTN</name>